<dbReference type="AlphaFoldDB" id="A0A6A4WNK6"/>
<evidence type="ECO:0000256" key="4">
    <source>
        <dbReference type="ARBA" id="ARBA00022833"/>
    </source>
</evidence>
<dbReference type="OrthoDB" id="9888716at2759"/>
<keyword evidence="3 5" id="KW-0863">Zinc-finger</keyword>
<evidence type="ECO:0000256" key="2">
    <source>
        <dbReference type="ARBA" id="ARBA00022737"/>
    </source>
</evidence>
<keyword evidence="8" id="KW-1185">Reference proteome</keyword>
<organism evidence="7 8">
    <name type="scientific">Amphibalanus amphitrite</name>
    <name type="common">Striped barnacle</name>
    <name type="synonym">Balanus amphitrite</name>
    <dbReference type="NCBI Taxonomy" id="1232801"/>
    <lineage>
        <taxon>Eukaryota</taxon>
        <taxon>Metazoa</taxon>
        <taxon>Ecdysozoa</taxon>
        <taxon>Arthropoda</taxon>
        <taxon>Crustacea</taxon>
        <taxon>Multicrustacea</taxon>
        <taxon>Cirripedia</taxon>
        <taxon>Thoracica</taxon>
        <taxon>Thoracicalcarea</taxon>
        <taxon>Balanomorpha</taxon>
        <taxon>Balanoidea</taxon>
        <taxon>Balanidae</taxon>
        <taxon>Amphibalaninae</taxon>
        <taxon>Amphibalanus</taxon>
    </lineage>
</organism>
<dbReference type="PROSITE" id="PS50157">
    <property type="entry name" value="ZINC_FINGER_C2H2_2"/>
    <property type="match status" value="4"/>
</dbReference>
<dbReference type="PANTHER" id="PTHR24409:SF295">
    <property type="entry name" value="AZ2-RELATED"/>
    <property type="match status" value="1"/>
</dbReference>
<dbReference type="InterPro" id="IPR013087">
    <property type="entry name" value="Znf_C2H2_type"/>
</dbReference>
<evidence type="ECO:0000313" key="8">
    <source>
        <dbReference type="Proteomes" id="UP000440578"/>
    </source>
</evidence>
<dbReference type="SMART" id="SM00355">
    <property type="entry name" value="ZnF_C2H2"/>
    <property type="match status" value="4"/>
</dbReference>
<dbReference type="GO" id="GO:0000981">
    <property type="term" value="F:DNA-binding transcription factor activity, RNA polymerase II-specific"/>
    <property type="evidence" value="ECO:0007669"/>
    <property type="project" value="TreeGrafter"/>
</dbReference>
<dbReference type="GO" id="GO:0005634">
    <property type="term" value="C:nucleus"/>
    <property type="evidence" value="ECO:0007669"/>
    <property type="project" value="TreeGrafter"/>
</dbReference>
<evidence type="ECO:0000256" key="3">
    <source>
        <dbReference type="ARBA" id="ARBA00022771"/>
    </source>
</evidence>
<sequence length="191" mass="21011">MVSDRQVWLKSGSLSRLKSGSIRTAVPVHSKPGESAPGAPLSAELRCDQCGRVFRARSTYRHHLSLHRGQTTCTVCHKVYSHKGNLKNHMMAVHGMVFDDNRRWAGAAAEPRSPVGPHMPSAPMVVGRGLNVAAAAEQYRCRLCGRSFRAPSTYRNHLALHRGETTCPICGRVFAEKGSKKIHIRNVHGIT</sequence>
<gene>
    <name evidence="7" type="primary">ZBTB24</name>
    <name evidence="7" type="ORF">FJT64_020317</name>
</gene>
<feature type="domain" description="C2H2-type" evidence="6">
    <location>
        <begin position="45"/>
        <end position="72"/>
    </location>
</feature>
<keyword evidence="4" id="KW-0862">Zinc</keyword>
<dbReference type="PROSITE" id="PS00028">
    <property type="entry name" value="ZINC_FINGER_C2H2_1"/>
    <property type="match status" value="4"/>
</dbReference>
<dbReference type="Gene3D" id="3.30.160.60">
    <property type="entry name" value="Classic Zinc Finger"/>
    <property type="match status" value="2"/>
</dbReference>
<keyword evidence="2" id="KW-0677">Repeat</keyword>
<reference evidence="7 8" key="1">
    <citation type="submission" date="2019-07" db="EMBL/GenBank/DDBJ databases">
        <title>Draft genome assembly of a fouling barnacle, Amphibalanus amphitrite (Darwin, 1854): The first reference genome for Thecostraca.</title>
        <authorList>
            <person name="Kim W."/>
        </authorList>
    </citation>
    <scope>NUCLEOTIDE SEQUENCE [LARGE SCALE GENOMIC DNA]</scope>
    <source>
        <strain evidence="7">SNU_AA5</strain>
        <tissue evidence="7">Soma without cirri and trophi</tissue>
    </source>
</reference>
<evidence type="ECO:0000259" key="6">
    <source>
        <dbReference type="PROSITE" id="PS50157"/>
    </source>
</evidence>
<feature type="domain" description="C2H2-type" evidence="6">
    <location>
        <begin position="71"/>
        <end position="94"/>
    </location>
</feature>
<keyword evidence="1" id="KW-0479">Metal-binding</keyword>
<name>A0A6A4WNK6_AMPAM</name>
<dbReference type="FunFam" id="3.30.160.60:FF:000446">
    <property type="entry name" value="Zinc finger protein"/>
    <property type="match status" value="1"/>
</dbReference>
<protein>
    <submittedName>
        <fullName evidence="7">Zinc finger and BTB domain-containing protein 24</fullName>
    </submittedName>
</protein>
<evidence type="ECO:0000256" key="5">
    <source>
        <dbReference type="PROSITE-ProRule" id="PRU00042"/>
    </source>
</evidence>
<feature type="domain" description="C2H2-type" evidence="6">
    <location>
        <begin position="139"/>
        <end position="166"/>
    </location>
</feature>
<accession>A0A6A4WNK6</accession>
<dbReference type="Pfam" id="PF00096">
    <property type="entry name" value="zf-C2H2"/>
    <property type="match status" value="3"/>
</dbReference>
<dbReference type="InterPro" id="IPR036236">
    <property type="entry name" value="Znf_C2H2_sf"/>
</dbReference>
<evidence type="ECO:0000313" key="7">
    <source>
        <dbReference type="EMBL" id="KAF0308425.1"/>
    </source>
</evidence>
<dbReference type="SUPFAM" id="SSF57667">
    <property type="entry name" value="beta-beta-alpha zinc fingers"/>
    <property type="match status" value="2"/>
</dbReference>
<evidence type="ECO:0000256" key="1">
    <source>
        <dbReference type="ARBA" id="ARBA00022723"/>
    </source>
</evidence>
<dbReference type="PANTHER" id="PTHR24409">
    <property type="entry name" value="ZINC FINGER PROTEIN 142"/>
    <property type="match status" value="1"/>
</dbReference>
<dbReference type="EMBL" id="VIIS01000485">
    <property type="protein sequence ID" value="KAF0308425.1"/>
    <property type="molecule type" value="Genomic_DNA"/>
</dbReference>
<comment type="caution">
    <text evidence="7">The sequence shown here is derived from an EMBL/GenBank/DDBJ whole genome shotgun (WGS) entry which is preliminary data.</text>
</comment>
<dbReference type="GO" id="GO:0000977">
    <property type="term" value="F:RNA polymerase II transcription regulatory region sequence-specific DNA binding"/>
    <property type="evidence" value="ECO:0007669"/>
    <property type="project" value="TreeGrafter"/>
</dbReference>
<feature type="domain" description="C2H2-type" evidence="6">
    <location>
        <begin position="165"/>
        <end position="188"/>
    </location>
</feature>
<dbReference type="Proteomes" id="UP000440578">
    <property type="component" value="Unassembled WGS sequence"/>
</dbReference>
<dbReference type="GO" id="GO:0008270">
    <property type="term" value="F:zinc ion binding"/>
    <property type="evidence" value="ECO:0007669"/>
    <property type="project" value="UniProtKB-KW"/>
</dbReference>
<proteinExistence type="predicted"/>